<dbReference type="EMBL" id="VUKA01000013">
    <property type="protein sequence ID" value="KAA2211949.1"/>
    <property type="molecule type" value="Genomic_DNA"/>
</dbReference>
<reference evidence="2 3" key="1">
    <citation type="journal article" date="2015" name="Int. J. Syst. Evol. Microbiol.">
        <title>Roseomonas oryzae sp. nov., isolated from paddy rhizosphere soil.</title>
        <authorList>
            <person name="Ramaprasad E.V."/>
            <person name="Sasikala Ch."/>
            <person name="Ramana Ch.V."/>
        </authorList>
    </citation>
    <scope>NUCLEOTIDE SEQUENCE [LARGE SCALE GENOMIC DNA]</scope>
    <source>
        <strain evidence="2 3">KCTC 42542</strain>
    </source>
</reference>
<evidence type="ECO:0000256" key="1">
    <source>
        <dbReference type="SAM" id="MobiDB-lite"/>
    </source>
</evidence>
<evidence type="ECO:0000313" key="3">
    <source>
        <dbReference type="Proteomes" id="UP000322110"/>
    </source>
</evidence>
<feature type="compositionally biased region" description="Polar residues" evidence="1">
    <location>
        <begin position="39"/>
        <end position="48"/>
    </location>
</feature>
<sequence length="231" mass="23402">MAIRTSSRISRSVSVSTTSNDSTTATTDKEEVSVAVGPGNTSSGSDGLSATIGGNATAVGNDTLASTSITAEASSQSGTQQISASADFYAAAQGETGSGGTAYTTSFIDLAGDADHVVTVQHTSERSKSTNETTTWESSSSQSLYAVDLGSDDDDDTAQSQPVSGTGTATPAETDNKVPSWEVDEWDGNLVFFDIDVVAIGDDTYAGLDLSALAVDEQLSVVDALVTVGVG</sequence>
<feature type="compositionally biased region" description="Polar residues" evidence="1">
    <location>
        <begin position="158"/>
        <end position="173"/>
    </location>
</feature>
<feature type="region of interest" description="Disordered" evidence="1">
    <location>
        <begin position="122"/>
        <end position="181"/>
    </location>
</feature>
<dbReference type="RefSeq" id="WP_149813530.1">
    <property type="nucleotide sequence ID" value="NZ_VUKA01000013.1"/>
</dbReference>
<gene>
    <name evidence="2" type="ORF">F0Q34_17435</name>
</gene>
<name>A0A5B2TCR2_9PROT</name>
<feature type="region of interest" description="Disordered" evidence="1">
    <location>
        <begin position="1"/>
        <end position="48"/>
    </location>
</feature>
<proteinExistence type="predicted"/>
<organism evidence="2 3">
    <name type="scientific">Teichococcus oryzae</name>
    <dbReference type="NCBI Taxonomy" id="1608942"/>
    <lineage>
        <taxon>Bacteria</taxon>
        <taxon>Pseudomonadati</taxon>
        <taxon>Pseudomonadota</taxon>
        <taxon>Alphaproteobacteria</taxon>
        <taxon>Acetobacterales</taxon>
        <taxon>Roseomonadaceae</taxon>
        <taxon>Roseomonas</taxon>
    </lineage>
</organism>
<evidence type="ECO:0000313" key="2">
    <source>
        <dbReference type="EMBL" id="KAA2211949.1"/>
    </source>
</evidence>
<dbReference type="Proteomes" id="UP000322110">
    <property type="component" value="Unassembled WGS sequence"/>
</dbReference>
<feature type="compositionally biased region" description="Low complexity" evidence="1">
    <location>
        <begin position="130"/>
        <end position="143"/>
    </location>
</feature>
<dbReference type="AlphaFoldDB" id="A0A5B2TCR2"/>
<protein>
    <submittedName>
        <fullName evidence="2">Uncharacterized protein</fullName>
    </submittedName>
</protein>
<comment type="caution">
    <text evidence="2">The sequence shown here is derived from an EMBL/GenBank/DDBJ whole genome shotgun (WGS) entry which is preliminary data.</text>
</comment>
<accession>A0A5B2TCR2</accession>
<feature type="compositionally biased region" description="Low complexity" evidence="1">
    <location>
        <begin position="1"/>
        <end position="26"/>
    </location>
</feature>
<keyword evidence="3" id="KW-1185">Reference proteome</keyword>